<reference evidence="2" key="1">
    <citation type="journal article" date="2020" name="Nature">
        <title>Giant virus diversity and host interactions through global metagenomics.</title>
        <authorList>
            <person name="Schulz F."/>
            <person name="Roux S."/>
            <person name="Paez-Espino D."/>
            <person name="Jungbluth S."/>
            <person name="Walsh D.A."/>
            <person name="Denef V.J."/>
            <person name="McMahon K.D."/>
            <person name="Konstantinidis K.T."/>
            <person name="Eloe-Fadrosh E.A."/>
            <person name="Kyrpides N.C."/>
            <person name="Woyke T."/>
        </authorList>
    </citation>
    <scope>NUCLEOTIDE SEQUENCE</scope>
    <source>
        <strain evidence="2">GVMAG-M-3300023179-107</strain>
    </source>
</reference>
<evidence type="ECO:0000259" key="1">
    <source>
        <dbReference type="Pfam" id="PF03016"/>
    </source>
</evidence>
<organism evidence="2">
    <name type="scientific">viral metagenome</name>
    <dbReference type="NCBI Taxonomy" id="1070528"/>
    <lineage>
        <taxon>unclassified sequences</taxon>
        <taxon>metagenomes</taxon>
        <taxon>organismal metagenomes</taxon>
    </lineage>
</organism>
<feature type="domain" description="Exostosin GT47" evidence="1">
    <location>
        <begin position="518"/>
        <end position="582"/>
    </location>
</feature>
<dbReference type="AlphaFoldDB" id="A0A6C0E0T0"/>
<protein>
    <recommendedName>
        <fullName evidence="1">Exostosin GT47 domain-containing protein</fullName>
    </recommendedName>
</protein>
<dbReference type="InterPro" id="IPR040911">
    <property type="entry name" value="Exostosin_GT47"/>
</dbReference>
<name>A0A6C0E0T0_9ZZZZ</name>
<proteinExistence type="predicted"/>
<accession>A0A6C0E0T0</accession>
<sequence>MNSVALIHIGENLPSYIYDCIYQILLINNKGTKIYVCVDDINVPKVRCELQKFDLCTIIKNPLNITDVVQIVPLSILNDELTHDSYYNMYTNVLRTSAVYKDKNTFRGGFWISTTARFFYIKALMKVFNITNTFHIENDVIVYETFHNIFTNFCNQTNGHEKICAVKDSDNPPRIVPSILYFPNLQEMESLTKHISNTVRMFSNQNAFVNDMDILGLYENIHEFPLIPTTSQTFFDGAAIGQYLGGVDPNNTGSEKRYLDIYDNPTVGFINERSRFKPNSLQFSKSLVYIDSVNVPLKLITSNAPNDNKLHLVANLHVHSKQLYKFSSIFDINFSDIITGDRILHLCDFVISTKEIFAFHQNIDYFTRGFDMSKVIIVKDFSNINTSLLNSYFLTFSHISGKTNIKLFIYTHLLDSFIDHILPVLDKSLTYTLYTHNSDGAFTDAHLPILQNKVITHVYAQNVNSQPHHKLSALPIGIANAMWKHGNLLELYTVMKDTYKYKKENAVYVNINPNTYGYRKEVLDAINVTGAFKISQNKSYKDYLTELASHRFCLCLRGNGVDTHRFWESLYLGVIPIVINNSTTKCTSFLDHLKSIDIPFVELKGDDLNELFTLYNNTYFSPSYYKDFVNKLNTSIYNISSLKLSFYGEA</sequence>
<dbReference type="Pfam" id="PF03016">
    <property type="entry name" value="Exostosin_GT47"/>
    <property type="match status" value="1"/>
</dbReference>
<dbReference type="EMBL" id="MN739708">
    <property type="protein sequence ID" value="QHT22312.1"/>
    <property type="molecule type" value="Genomic_DNA"/>
</dbReference>
<evidence type="ECO:0000313" key="2">
    <source>
        <dbReference type="EMBL" id="QHT22312.1"/>
    </source>
</evidence>